<dbReference type="Proteomes" id="UP000000768">
    <property type="component" value="Chromosome 4"/>
</dbReference>
<evidence type="ECO:0000259" key="2">
    <source>
        <dbReference type="Pfam" id="PF02721"/>
    </source>
</evidence>
<keyword evidence="4" id="KW-1185">Reference proteome</keyword>
<dbReference type="CDD" id="cd04476">
    <property type="entry name" value="RPA1_DBD_C"/>
    <property type="match status" value="1"/>
</dbReference>
<dbReference type="AlphaFoldDB" id="A0A194YR61"/>
<dbReference type="FunCoup" id="A0A194YR61">
    <property type="interactions" value="42"/>
</dbReference>
<dbReference type="Gramene" id="KXG30719">
    <property type="protein sequence ID" value="KXG30719"/>
    <property type="gene ID" value="SORBI_3004G230300"/>
</dbReference>
<dbReference type="InterPro" id="IPR047192">
    <property type="entry name" value="Euk_RPA1_DBD_C"/>
</dbReference>
<dbReference type="PANTHER" id="PTHR47165:SF3">
    <property type="entry name" value="RETROTRANSPOSON-LIKE PROTEIN"/>
    <property type="match status" value="1"/>
</dbReference>
<evidence type="ECO:0000256" key="1">
    <source>
        <dbReference type="SAM" id="MobiDB-lite"/>
    </source>
</evidence>
<protein>
    <recommendedName>
        <fullName evidence="2">Replication protein A 70 kDa DNA-binding subunit B/D first OB fold domain-containing protein</fullName>
    </recommendedName>
</protein>
<feature type="compositionally biased region" description="Polar residues" evidence="1">
    <location>
        <begin position="582"/>
        <end position="596"/>
    </location>
</feature>
<accession>A0A194YR61</accession>
<reference evidence="4" key="2">
    <citation type="journal article" date="2018" name="Plant J.">
        <title>The Sorghum bicolor reference genome: improved assembly, gene annotations, a transcriptome atlas, and signatures of genome organization.</title>
        <authorList>
            <person name="McCormick R.F."/>
            <person name="Truong S.K."/>
            <person name="Sreedasyam A."/>
            <person name="Jenkins J."/>
            <person name="Shu S."/>
            <person name="Sims D."/>
            <person name="Kennedy M."/>
            <person name="Amirebrahimi M."/>
            <person name="Weers B.D."/>
            <person name="McKinley B."/>
            <person name="Mattison A."/>
            <person name="Morishige D.T."/>
            <person name="Grimwood J."/>
            <person name="Schmutz J."/>
            <person name="Mullet J.E."/>
        </authorList>
    </citation>
    <scope>NUCLEOTIDE SEQUENCE [LARGE SCALE GENOMIC DNA]</scope>
    <source>
        <strain evidence="4">cv. BTx623</strain>
    </source>
</reference>
<dbReference type="InterPro" id="IPR012340">
    <property type="entry name" value="NA-bd_OB-fold"/>
</dbReference>
<evidence type="ECO:0000313" key="3">
    <source>
        <dbReference type="EMBL" id="KXG30719.1"/>
    </source>
</evidence>
<dbReference type="CDD" id="cd04480">
    <property type="entry name" value="RPA1_DBD_A_like"/>
    <property type="match status" value="1"/>
</dbReference>
<dbReference type="InParanoid" id="A0A194YR61"/>
<reference evidence="3 4" key="1">
    <citation type="journal article" date="2009" name="Nature">
        <title>The Sorghum bicolor genome and the diversification of grasses.</title>
        <authorList>
            <person name="Paterson A.H."/>
            <person name="Bowers J.E."/>
            <person name="Bruggmann R."/>
            <person name="Dubchak I."/>
            <person name="Grimwood J."/>
            <person name="Gundlach H."/>
            <person name="Haberer G."/>
            <person name="Hellsten U."/>
            <person name="Mitros T."/>
            <person name="Poliakov A."/>
            <person name="Schmutz J."/>
            <person name="Spannagl M."/>
            <person name="Tang H."/>
            <person name="Wang X."/>
            <person name="Wicker T."/>
            <person name="Bharti A.K."/>
            <person name="Chapman J."/>
            <person name="Feltus F.A."/>
            <person name="Gowik U."/>
            <person name="Grigoriev I.V."/>
            <person name="Lyons E."/>
            <person name="Maher C.A."/>
            <person name="Martis M."/>
            <person name="Narechania A."/>
            <person name="Otillar R.P."/>
            <person name="Penning B.W."/>
            <person name="Salamov A.A."/>
            <person name="Wang Y."/>
            <person name="Zhang L."/>
            <person name="Carpita N.C."/>
            <person name="Freeling M."/>
            <person name="Gingle A.R."/>
            <person name="Hash C.T."/>
            <person name="Keller B."/>
            <person name="Klein P."/>
            <person name="Kresovich S."/>
            <person name="McCann M.C."/>
            <person name="Ming R."/>
            <person name="Peterson D.G."/>
            <person name="Mehboob-ur-Rahman"/>
            <person name="Ware D."/>
            <person name="Westhoff P."/>
            <person name="Mayer K.F."/>
            <person name="Messing J."/>
            <person name="Rokhsar D.S."/>
        </authorList>
    </citation>
    <scope>NUCLEOTIDE SEQUENCE [LARGE SCALE GENOMIC DNA]</scope>
    <source>
        <strain evidence="4">cv. BTx623</strain>
    </source>
</reference>
<organism evidence="3 4">
    <name type="scientific">Sorghum bicolor</name>
    <name type="common">Sorghum</name>
    <name type="synonym">Sorghum vulgare</name>
    <dbReference type="NCBI Taxonomy" id="4558"/>
    <lineage>
        <taxon>Eukaryota</taxon>
        <taxon>Viridiplantae</taxon>
        <taxon>Streptophyta</taxon>
        <taxon>Embryophyta</taxon>
        <taxon>Tracheophyta</taxon>
        <taxon>Spermatophyta</taxon>
        <taxon>Magnoliopsida</taxon>
        <taxon>Liliopsida</taxon>
        <taxon>Poales</taxon>
        <taxon>Poaceae</taxon>
        <taxon>PACMAD clade</taxon>
        <taxon>Panicoideae</taxon>
        <taxon>Andropogonodae</taxon>
        <taxon>Andropogoneae</taxon>
        <taxon>Sorghinae</taxon>
        <taxon>Sorghum</taxon>
    </lineage>
</organism>
<feature type="compositionally biased region" description="Basic and acidic residues" evidence="1">
    <location>
        <begin position="598"/>
        <end position="624"/>
    </location>
</feature>
<gene>
    <name evidence="3" type="ORF">SORBI_3004G230300</name>
</gene>
<dbReference type="Gene3D" id="2.40.50.140">
    <property type="entry name" value="Nucleic acid-binding proteins"/>
    <property type="match status" value="3"/>
</dbReference>
<feature type="region of interest" description="Disordered" evidence="1">
    <location>
        <begin position="582"/>
        <end position="633"/>
    </location>
</feature>
<proteinExistence type="predicted"/>
<dbReference type="EMBL" id="CM000763">
    <property type="protein sequence ID" value="KXG30719.1"/>
    <property type="molecule type" value="Genomic_DNA"/>
</dbReference>
<feature type="domain" description="Replication protein A 70 kDa DNA-binding subunit B/D first OB fold" evidence="2">
    <location>
        <begin position="11"/>
        <end position="111"/>
    </location>
</feature>
<name>A0A194YR61_SORBI</name>
<dbReference type="OMA" id="VCSNSHA"/>
<dbReference type="PANTHER" id="PTHR47165">
    <property type="entry name" value="OS03G0429900 PROTEIN"/>
    <property type="match status" value="1"/>
</dbReference>
<dbReference type="SUPFAM" id="SSF50249">
    <property type="entry name" value="Nucleic acid-binding proteins"/>
    <property type="match status" value="3"/>
</dbReference>
<dbReference type="STRING" id="4558.A0A194YR61"/>
<evidence type="ECO:0000313" key="4">
    <source>
        <dbReference type="Proteomes" id="UP000000768"/>
    </source>
</evidence>
<sequence>MQDYRKQRIYISDLTLQPENREICARVMRKWVFDGNDPGGPIRHISLVLADEKGNTIFAQILEAHVHKKGSLIHEHGVYIISKFIVRASKPTYVPFEKDLMIEFTAYTTIVAVKNPPNTFPTYVYNLTSFSQINPVGIARTKFVDVLGILTSVGAPKTVPIVRKETVGIVREVMIKNLSNEELRISLWGDQATKFTAVDMLASNNAQSIVVLFVGCLPRSVNYQTHLTGGNACRWFLNPDIKEAEPFYTSLRQNPVPVYQAPLEHHTQQVEPIILEHKNLDELNAMDPFDFPREGFKCTVTITSVPQDYRWSYYGCAKCKKAITEVAVPFRCSVCACKEAKNLYKLSFVATDDTAEGMFFCFDEISRMIIKRNVDYVLRMAMKASGLPKEITDIVSKKFTFNVILTKGSYYDGHKTYEVRSIMRDFQMEAYKAKLLLTQPLISPLSDAPPNLTIESPSQISTQSNQITRPPDLIDIAESSHTPLGMLSPDTIPQKIGLSKPPAAHNTAQRVLFPPLKANTEMLGKETDSTKEIEQTSKAILTQLAMDVTKSTTDNVSNIHEVGPTATVLPDDISVQKSAIQNKSTGANNVGQNDPTTESDKTHTQESKKRKFGDPPKHTKERTQKSTCSDNTK</sequence>
<dbReference type="CDD" id="cd04481">
    <property type="entry name" value="RPA1_DBD_B_like"/>
    <property type="match status" value="1"/>
</dbReference>
<dbReference type="Pfam" id="PF02721">
    <property type="entry name" value="DUF223"/>
    <property type="match status" value="1"/>
</dbReference>
<dbReference type="InterPro" id="IPR003871">
    <property type="entry name" value="RFA1B/D_OB_1st"/>
</dbReference>